<feature type="transmembrane region" description="Helical" evidence="11">
    <location>
        <begin position="127"/>
        <end position="153"/>
    </location>
</feature>
<dbReference type="GO" id="GO:0015386">
    <property type="term" value="F:potassium:proton antiporter activity"/>
    <property type="evidence" value="ECO:0007669"/>
    <property type="project" value="TreeGrafter"/>
</dbReference>
<feature type="transmembrane region" description="Helical" evidence="11">
    <location>
        <begin position="199"/>
        <end position="219"/>
    </location>
</feature>
<feature type="transmembrane region" description="Helical" evidence="11">
    <location>
        <begin position="27"/>
        <end position="45"/>
    </location>
</feature>
<evidence type="ECO:0000256" key="4">
    <source>
        <dbReference type="ARBA" id="ARBA00022475"/>
    </source>
</evidence>
<dbReference type="InterPro" id="IPR018422">
    <property type="entry name" value="Cation/H_exchanger_CPA1"/>
</dbReference>
<feature type="transmembrane region" description="Helical" evidence="11">
    <location>
        <begin position="57"/>
        <end position="78"/>
    </location>
</feature>
<keyword evidence="10" id="KW-0739">Sodium transport</keyword>
<feature type="transmembrane region" description="Helical" evidence="11">
    <location>
        <begin position="231"/>
        <end position="253"/>
    </location>
</feature>
<dbReference type="PANTHER" id="PTHR10110">
    <property type="entry name" value="SODIUM/HYDROGEN EXCHANGER"/>
    <property type="match status" value="1"/>
</dbReference>
<name>A0A382HS54_9ZZZZ</name>
<dbReference type="Gene3D" id="6.10.140.1330">
    <property type="match status" value="1"/>
</dbReference>
<evidence type="ECO:0000256" key="7">
    <source>
        <dbReference type="ARBA" id="ARBA00023053"/>
    </source>
</evidence>
<dbReference type="PANTHER" id="PTHR10110:SF195">
    <property type="entry name" value="NA(+)_H(+) ANTIPORTER NHAS2"/>
    <property type="match status" value="1"/>
</dbReference>
<dbReference type="GO" id="GO:0015385">
    <property type="term" value="F:sodium:proton antiporter activity"/>
    <property type="evidence" value="ECO:0007669"/>
    <property type="project" value="InterPro"/>
</dbReference>
<dbReference type="GO" id="GO:0051453">
    <property type="term" value="P:regulation of intracellular pH"/>
    <property type="evidence" value="ECO:0007669"/>
    <property type="project" value="TreeGrafter"/>
</dbReference>
<feature type="transmembrane region" description="Helical" evidence="11">
    <location>
        <begin position="159"/>
        <end position="178"/>
    </location>
</feature>
<accession>A0A382HS54</accession>
<comment type="subcellular location">
    <subcellularLocation>
        <location evidence="1">Cell membrane</location>
        <topology evidence="1">Multi-pass membrane protein</topology>
    </subcellularLocation>
</comment>
<evidence type="ECO:0000256" key="10">
    <source>
        <dbReference type="ARBA" id="ARBA00023201"/>
    </source>
</evidence>
<keyword evidence="8" id="KW-0406">Ion transport</keyword>
<dbReference type="AlphaFoldDB" id="A0A382HS54"/>
<evidence type="ECO:0000256" key="1">
    <source>
        <dbReference type="ARBA" id="ARBA00004651"/>
    </source>
</evidence>
<gene>
    <name evidence="13" type="ORF">METZ01_LOCUS243002</name>
</gene>
<organism evidence="13">
    <name type="scientific">marine metagenome</name>
    <dbReference type="NCBI Taxonomy" id="408172"/>
    <lineage>
        <taxon>unclassified sequences</taxon>
        <taxon>metagenomes</taxon>
        <taxon>ecological metagenomes</taxon>
    </lineage>
</organism>
<evidence type="ECO:0000256" key="11">
    <source>
        <dbReference type="SAM" id="Phobius"/>
    </source>
</evidence>
<evidence type="ECO:0000256" key="9">
    <source>
        <dbReference type="ARBA" id="ARBA00023136"/>
    </source>
</evidence>
<feature type="transmembrane region" description="Helical" evidence="11">
    <location>
        <begin position="265"/>
        <end position="284"/>
    </location>
</feature>
<evidence type="ECO:0000256" key="8">
    <source>
        <dbReference type="ARBA" id="ARBA00023065"/>
    </source>
</evidence>
<evidence type="ECO:0000256" key="3">
    <source>
        <dbReference type="ARBA" id="ARBA00022449"/>
    </source>
</evidence>
<evidence type="ECO:0000256" key="6">
    <source>
        <dbReference type="ARBA" id="ARBA00022989"/>
    </source>
</evidence>
<keyword evidence="9 11" id="KW-0472">Membrane</keyword>
<dbReference type="EMBL" id="UINC01062995">
    <property type="protein sequence ID" value="SVB90148.1"/>
    <property type="molecule type" value="Genomic_DNA"/>
</dbReference>
<evidence type="ECO:0000256" key="2">
    <source>
        <dbReference type="ARBA" id="ARBA00022448"/>
    </source>
</evidence>
<feature type="transmembrane region" description="Helical" evidence="11">
    <location>
        <begin position="385"/>
        <end position="404"/>
    </location>
</feature>
<dbReference type="InterPro" id="IPR006153">
    <property type="entry name" value="Cation/H_exchanger_TM"/>
</dbReference>
<proteinExistence type="predicted"/>
<keyword evidence="3" id="KW-0050">Antiport</keyword>
<dbReference type="GO" id="GO:0005886">
    <property type="term" value="C:plasma membrane"/>
    <property type="evidence" value="ECO:0007669"/>
    <property type="project" value="UniProtKB-SubCell"/>
</dbReference>
<dbReference type="GO" id="GO:0098719">
    <property type="term" value="P:sodium ion import across plasma membrane"/>
    <property type="evidence" value="ECO:0007669"/>
    <property type="project" value="TreeGrafter"/>
</dbReference>
<reference evidence="13" key="1">
    <citation type="submission" date="2018-05" db="EMBL/GenBank/DDBJ databases">
        <authorList>
            <person name="Lanie J.A."/>
            <person name="Ng W.-L."/>
            <person name="Kazmierczak K.M."/>
            <person name="Andrzejewski T.M."/>
            <person name="Davidsen T.M."/>
            <person name="Wayne K.J."/>
            <person name="Tettelin H."/>
            <person name="Glass J.I."/>
            <person name="Rusch D."/>
            <person name="Podicherti R."/>
            <person name="Tsui H.-C.T."/>
            <person name="Winkler M.E."/>
        </authorList>
    </citation>
    <scope>NUCLEOTIDE SEQUENCE</scope>
</reference>
<evidence type="ECO:0000313" key="13">
    <source>
        <dbReference type="EMBL" id="SVB90148.1"/>
    </source>
</evidence>
<feature type="non-terminal residue" evidence="13">
    <location>
        <position position="428"/>
    </location>
</feature>
<feature type="transmembrane region" description="Helical" evidence="11">
    <location>
        <begin position="319"/>
        <end position="343"/>
    </location>
</feature>
<protein>
    <recommendedName>
        <fullName evidence="12">Cation/H+ exchanger transmembrane domain-containing protein</fullName>
    </recommendedName>
</protein>
<keyword evidence="7" id="KW-0915">Sodium</keyword>
<keyword evidence="4" id="KW-1003">Cell membrane</keyword>
<evidence type="ECO:0000256" key="5">
    <source>
        <dbReference type="ARBA" id="ARBA00022692"/>
    </source>
</evidence>
<dbReference type="Pfam" id="PF00999">
    <property type="entry name" value="Na_H_Exchanger"/>
    <property type="match status" value="1"/>
</dbReference>
<feature type="domain" description="Cation/H+ exchanger transmembrane" evidence="12">
    <location>
        <begin position="39"/>
        <end position="427"/>
    </location>
</feature>
<sequence>MIQEKILLELVIIHTNLFYFGKEEGKMSIFSIGAILIGLSALFGFINHRFFHLPHTIGLVVIALLASLSIIGLNLIVPSVQIGQSVTGILRQIDFNETLMHGMLSFLMFAGALHADFSAIKTRRLTIAVMAIFGTLISTFVIGALMWFLLGFLNLKIPFIWALVFGALISPTDPVAVLSLFKTVKVPGTLQAKMAGESLFNDGVGVVLFTVVLAIALASEGHGNDMGSSEIIKLFFTEVAGGVLLGLIAGYIGYRAMHRIDESSLEVLITLALVMVTYSLALSLHMSGPIAMVVAGLFIGNSGVKYAMSEKTRDDVLTFWTLIDEILNSVLFLLIGLEVLVVAENIENFWFALLAIPVTLFARTLSVTIPIAILSRWETFTKGAVPVLIWGGLRGGIAVALALSLPDNKYKFAILTITYGVVLFSIIV</sequence>
<keyword evidence="5 11" id="KW-0812">Transmembrane</keyword>
<keyword evidence="2" id="KW-0813">Transport</keyword>
<evidence type="ECO:0000259" key="12">
    <source>
        <dbReference type="Pfam" id="PF00999"/>
    </source>
</evidence>
<feature type="transmembrane region" description="Helical" evidence="11">
    <location>
        <begin position="349"/>
        <end position="373"/>
    </location>
</feature>
<feature type="transmembrane region" description="Helical" evidence="11">
    <location>
        <begin position="98"/>
        <end position="115"/>
    </location>
</feature>
<keyword evidence="6 11" id="KW-1133">Transmembrane helix</keyword>
<feature type="transmembrane region" description="Helical" evidence="11">
    <location>
        <begin position="410"/>
        <end position="427"/>
    </location>
</feature>